<name>A0A6H1ZJ29_9ZZZZ</name>
<evidence type="ECO:0000313" key="1">
    <source>
        <dbReference type="EMBL" id="QJA47469.1"/>
    </source>
</evidence>
<protein>
    <submittedName>
        <fullName evidence="1">Uncharacterized protein</fullName>
    </submittedName>
</protein>
<sequence length="72" mass="8259">MCKELQAELDRGGDLARQLVEHLLTMGAARCTIPVEIDGQRYQVRVGVAEDAYEQLNLTPEQFQREYMGTFR</sequence>
<gene>
    <name evidence="1" type="ORF">TM448A00683_0004</name>
    <name evidence="2" type="ORF">TM448B00947_0014</name>
</gene>
<dbReference type="EMBL" id="MT144044">
    <property type="protein sequence ID" value="QJA47469.1"/>
    <property type="molecule type" value="Genomic_DNA"/>
</dbReference>
<dbReference type="AlphaFoldDB" id="A0A6H1ZJ29"/>
<evidence type="ECO:0000313" key="2">
    <source>
        <dbReference type="EMBL" id="QJH97180.1"/>
    </source>
</evidence>
<organism evidence="1">
    <name type="scientific">viral metagenome</name>
    <dbReference type="NCBI Taxonomy" id="1070528"/>
    <lineage>
        <taxon>unclassified sequences</taxon>
        <taxon>metagenomes</taxon>
        <taxon>organismal metagenomes</taxon>
    </lineage>
</organism>
<proteinExistence type="predicted"/>
<accession>A0A6H1ZJ29</accession>
<dbReference type="EMBL" id="MT144676">
    <property type="protein sequence ID" value="QJH97180.1"/>
    <property type="molecule type" value="Genomic_DNA"/>
</dbReference>
<reference evidence="1" key="1">
    <citation type="submission" date="2020-03" db="EMBL/GenBank/DDBJ databases">
        <title>The deep terrestrial virosphere.</title>
        <authorList>
            <person name="Holmfeldt K."/>
            <person name="Nilsson E."/>
            <person name="Simone D."/>
            <person name="Lopez-Fernandez M."/>
            <person name="Wu X."/>
            <person name="de Brujin I."/>
            <person name="Lundin D."/>
            <person name="Andersson A."/>
            <person name="Bertilsson S."/>
            <person name="Dopson M."/>
        </authorList>
    </citation>
    <scope>NUCLEOTIDE SEQUENCE</scope>
    <source>
        <strain evidence="1">TM448A00683</strain>
        <strain evidence="2">TM448B00947</strain>
    </source>
</reference>